<protein>
    <submittedName>
        <fullName evidence="2">Uncharacterized protein</fullName>
    </submittedName>
</protein>
<proteinExistence type="predicted"/>
<name>A0A699TNN4_TANCI</name>
<reference evidence="2" key="1">
    <citation type="journal article" date="2019" name="Sci. Rep.">
        <title>Draft genome of Tanacetum cinerariifolium, the natural source of mosquito coil.</title>
        <authorList>
            <person name="Yamashiro T."/>
            <person name="Shiraishi A."/>
            <person name="Satake H."/>
            <person name="Nakayama K."/>
        </authorList>
    </citation>
    <scope>NUCLEOTIDE SEQUENCE</scope>
</reference>
<comment type="caution">
    <text evidence="2">The sequence shown here is derived from an EMBL/GenBank/DDBJ whole genome shotgun (WGS) entry which is preliminary data.</text>
</comment>
<dbReference type="AlphaFoldDB" id="A0A699TNN4"/>
<gene>
    <name evidence="2" type="ORF">Tci_882808</name>
</gene>
<evidence type="ECO:0000313" key="2">
    <source>
        <dbReference type="EMBL" id="GFD10839.1"/>
    </source>
</evidence>
<feature type="region of interest" description="Disordered" evidence="1">
    <location>
        <begin position="33"/>
        <end position="58"/>
    </location>
</feature>
<accession>A0A699TNN4</accession>
<organism evidence="2">
    <name type="scientific">Tanacetum cinerariifolium</name>
    <name type="common">Dalmatian daisy</name>
    <name type="synonym">Chrysanthemum cinerariifolium</name>
    <dbReference type="NCBI Taxonomy" id="118510"/>
    <lineage>
        <taxon>Eukaryota</taxon>
        <taxon>Viridiplantae</taxon>
        <taxon>Streptophyta</taxon>
        <taxon>Embryophyta</taxon>
        <taxon>Tracheophyta</taxon>
        <taxon>Spermatophyta</taxon>
        <taxon>Magnoliopsida</taxon>
        <taxon>eudicotyledons</taxon>
        <taxon>Gunneridae</taxon>
        <taxon>Pentapetalae</taxon>
        <taxon>asterids</taxon>
        <taxon>campanulids</taxon>
        <taxon>Asterales</taxon>
        <taxon>Asteraceae</taxon>
        <taxon>Asteroideae</taxon>
        <taxon>Anthemideae</taxon>
        <taxon>Anthemidinae</taxon>
        <taxon>Tanacetum</taxon>
    </lineage>
</organism>
<dbReference type="EMBL" id="BKCJ011254956">
    <property type="protein sequence ID" value="GFD10839.1"/>
    <property type="molecule type" value="Genomic_DNA"/>
</dbReference>
<feature type="non-terminal residue" evidence="2">
    <location>
        <position position="58"/>
    </location>
</feature>
<sequence>MLAVRQPAEEALVDEQVQVDDAVEENFAKDVAHDAIPSPPPHDIPSPSQEPSLPPQQQ</sequence>
<evidence type="ECO:0000256" key="1">
    <source>
        <dbReference type="SAM" id="MobiDB-lite"/>
    </source>
</evidence>